<dbReference type="EMBL" id="BARU01013992">
    <property type="protein sequence ID" value="GAH43091.1"/>
    <property type="molecule type" value="Genomic_DNA"/>
</dbReference>
<accession>X1FBS9</accession>
<name>X1FBS9_9ZZZZ</name>
<proteinExistence type="predicted"/>
<dbReference type="AlphaFoldDB" id="X1FBS9"/>
<reference evidence="1" key="1">
    <citation type="journal article" date="2014" name="Front. Microbiol.">
        <title>High frequency of phylogenetically diverse reductive dehalogenase-homologous genes in deep subseafloor sedimentary metagenomes.</title>
        <authorList>
            <person name="Kawai M."/>
            <person name="Futagami T."/>
            <person name="Toyoda A."/>
            <person name="Takaki Y."/>
            <person name="Nishi S."/>
            <person name="Hori S."/>
            <person name="Arai W."/>
            <person name="Tsubouchi T."/>
            <person name="Morono Y."/>
            <person name="Uchiyama I."/>
            <person name="Ito T."/>
            <person name="Fujiyama A."/>
            <person name="Inagaki F."/>
            <person name="Takami H."/>
        </authorList>
    </citation>
    <scope>NUCLEOTIDE SEQUENCE</scope>
    <source>
        <strain evidence="1">Expedition CK06-06</strain>
    </source>
</reference>
<feature type="non-terminal residue" evidence="1">
    <location>
        <position position="1"/>
    </location>
</feature>
<sequence length="71" mass="8205">IISMINILSSGDGILTINEDLKKIIRGKKLRRNELSRLPFKDKIDILIHLQQMAKGIKKPGKEKNRVVWKI</sequence>
<protein>
    <submittedName>
        <fullName evidence="1">Uncharacterized protein</fullName>
    </submittedName>
</protein>
<organism evidence="1">
    <name type="scientific">marine sediment metagenome</name>
    <dbReference type="NCBI Taxonomy" id="412755"/>
    <lineage>
        <taxon>unclassified sequences</taxon>
        <taxon>metagenomes</taxon>
        <taxon>ecological metagenomes</taxon>
    </lineage>
</organism>
<gene>
    <name evidence="1" type="ORF">S03H2_24945</name>
</gene>
<comment type="caution">
    <text evidence="1">The sequence shown here is derived from an EMBL/GenBank/DDBJ whole genome shotgun (WGS) entry which is preliminary data.</text>
</comment>
<evidence type="ECO:0000313" key="1">
    <source>
        <dbReference type="EMBL" id="GAH43091.1"/>
    </source>
</evidence>